<dbReference type="KEGG" id="vde:111245688"/>
<dbReference type="Proteomes" id="UP000594260">
    <property type="component" value="Unplaced"/>
</dbReference>
<dbReference type="EnsemblMetazoa" id="XM_022794350">
    <property type="protein sequence ID" value="XP_022650085"/>
    <property type="gene ID" value="LOC111245688"/>
</dbReference>
<dbReference type="SUPFAM" id="SSF50978">
    <property type="entry name" value="WD40 repeat-like"/>
    <property type="match status" value="1"/>
</dbReference>
<dbReference type="AlphaFoldDB" id="A0A7M7M579"/>
<dbReference type="InterPro" id="IPR015943">
    <property type="entry name" value="WD40/YVTN_repeat-like_dom_sf"/>
</dbReference>
<evidence type="ECO:0000256" key="2">
    <source>
        <dbReference type="ARBA" id="ARBA00022540"/>
    </source>
</evidence>
<feature type="repeat" description="WD" evidence="7">
    <location>
        <begin position="417"/>
        <end position="452"/>
    </location>
</feature>
<organism evidence="11 12">
    <name type="scientific">Varroa destructor</name>
    <name type="common">Honeybee mite</name>
    <dbReference type="NCBI Taxonomy" id="109461"/>
    <lineage>
        <taxon>Eukaryota</taxon>
        <taxon>Metazoa</taxon>
        <taxon>Ecdysozoa</taxon>
        <taxon>Arthropoda</taxon>
        <taxon>Chelicerata</taxon>
        <taxon>Arachnida</taxon>
        <taxon>Acari</taxon>
        <taxon>Parasitiformes</taxon>
        <taxon>Mesostigmata</taxon>
        <taxon>Gamasina</taxon>
        <taxon>Dermanyssoidea</taxon>
        <taxon>Varroidae</taxon>
        <taxon>Varroa</taxon>
    </lineage>
</organism>
<evidence type="ECO:0000313" key="11">
    <source>
        <dbReference type="EnsemblMetazoa" id="XP_022650085"/>
    </source>
</evidence>
<evidence type="ECO:0000313" key="12">
    <source>
        <dbReference type="Proteomes" id="UP000594260"/>
    </source>
</evidence>
<evidence type="ECO:0000259" key="10">
    <source>
        <dbReference type="Pfam" id="PF12265"/>
    </source>
</evidence>
<feature type="repeat" description="WD" evidence="7">
    <location>
        <begin position="463"/>
        <end position="497"/>
    </location>
</feature>
<evidence type="ECO:0000256" key="4">
    <source>
        <dbReference type="ARBA" id="ARBA00022737"/>
    </source>
</evidence>
<keyword evidence="6" id="KW-0539">Nucleus</keyword>
<evidence type="ECO:0000256" key="1">
    <source>
        <dbReference type="ARBA" id="ARBA00004123"/>
    </source>
</evidence>
<dbReference type="InParanoid" id="A0A7M7M579"/>
<reference evidence="11" key="1">
    <citation type="submission" date="2021-01" db="UniProtKB">
        <authorList>
            <consortium name="EnsemblMetazoa"/>
        </authorList>
    </citation>
    <scope>IDENTIFICATION</scope>
</reference>
<dbReference type="GeneID" id="111245688"/>
<dbReference type="PROSITE" id="PS50294">
    <property type="entry name" value="WD_REPEATS_REGION"/>
    <property type="match status" value="3"/>
</dbReference>
<keyword evidence="2" id="KW-0396">Initiation factor</keyword>
<dbReference type="InterPro" id="IPR013979">
    <property type="entry name" value="TIF_beta_prop-like"/>
</dbReference>
<dbReference type="PANTHER" id="PTHR45903">
    <property type="entry name" value="GLUTAMATE-RICH WD REPEAT-CONTAINING PROTEIN 1"/>
    <property type="match status" value="1"/>
</dbReference>
<feature type="region of interest" description="Disordered" evidence="8">
    <location>
        <begin position="219"/>
        <end position="254"/>
    </location>
</feature>
<accession>A0A7M7M579</accession>
<dbReference type="RefSeq" id="XP_022650085.1">
    <property type="nucleotide sequence ID" value="XM_022794350.1"/>
</dbReference>
<keyword evidence="4" id="KW-0677">Repeat</keyword>
<dbReference type="Pfam" id="PF08662">
    <property type="entry name" value="eIF2A"/>
    <property type="match status" value="1"/>
</dbReference>
<feature type="compositionally biased region" description="Acidic residues" evidence="8">
    <location>
        <begin position="95"/>
        <end position="117"/>
    </location>
</feature>
<dbReference type="InterPro" id="IPR051972">
    <property type="entry name" value="Glutamate-rich_WD_repeat"/>
</dbReference>
<dbReference type="GO" id="GO:0003743">
    <property type="term" value="F:translation initiation factor activity"/>
    <property type="evidence" value="ECO:0007669"/>
    <property type="project" value="UniProtKB-KW"/>
</dbReference>
<dbReference type="OrthoDB" id="2161379at2759"/>
<dbReference type="InterPro" id="IPR001680">
    <property type="entry name" value="WD40_rpt"/>
</dbReference>
<feature type="domain" description="Histone-binding protein RBBP4-like N-terminal" evidence="10">
    <location>
        <begin position="144"/>
        <end position="213"/>
    </location>
</feature>
<feature type="compositionally biased region" description="Low complexity" evidence="8">
    <location>
        <begin position="76"/>
        <end position="87"/>
    </location>
</feature>
<feature type="compositionally biased region" description="Basic and acidic residues" evidence="8">
    <location>
        <begin position="118"/>
        <end position="128"/>
    </location>
</feature>
<name>A0A7M7M579_VARDE</name>
<feature type="domain" description="Translation initiation factor beta propellor-like" evidence="9">
    <location>
        <begin position="373"/>
        <end position="488"/>
    </location>
</feature>
<keyword evidence="12" id="KW-1185">Reference proteome</keyword>
<dbReference type="PANTHER" id="PTHR45903:SF1">
    <property type="entry name" value="GLUTAMATE-RICH WD REPEAT-CONTAINING PROTEIN 1"/>
    <property type="match status" value="1"/>
</dbReference>
<evidence type="ECO:0000256" key="7">
    <source>
        <dbReference type="PROSITE-ProRule" id="PRU00221"/>
    </source>
</evidence>
<dbReference type="InterPro" id="IPR036322">
    <property type="entry name" value="WD40_repeat_dom_sf"/>
</dbReference>
<evidence type="ECO:0000256" key="8">
    <source>
        <dbReference type="SAM" id="MobiDB-lite"/>
    </source>
</evidence>
<sequence length="562" mass="62523">MCGASRETGYLSRNSFGNVSASSHVSPIHVFGFICKRRNFVKYLYKTSIFINFVTMINPKKKADGKDDEDLSSCVSESEQMEQGQSEDAQMQSDENTEDNDDDDGHADDDDEDSENDENNKKSGKEDGEGGGVFIPGKRILAEDEELIMDHNAYVLYHQATTFAPCLSFDILRDQLGDNRADVFPLTVYIVAGTQAETHEQNNLLCMKLWNMHRIDQTHGNDDDDDDDDSAEDDNDAYDDYNTQDTANRKPKLNVASVPHSGAINRVRVQEFANGRKICASWSDNGSVYVTDITEAVAATQKSELLTSYIKKKLAPQPFFKFSGHKKEGFGLDWSPMVPGQLASGDCYRSIHVWRPLDNGARFKVDERPLMGHTDSVEDIQWSPNESSVLASCSVDKSVRIFDIRANPAKACMLSVADAHTSDVNVIGWNRVDKTFLLSGGDDGIIKVWDLRQFKTGKPVTLFDYHKAPITSIEWHPTDSTVFAASSEDDCVTLWDLAIEHDAETVAAQGAEGDGVDDLPPQLLFIHQGQQEVKECHWHPQMPGVLLSTAHSGFNVFRTISV</sequence>
<dbReference type="GO" id="GO:0005730">
    <property type="term" value="C:nucleolus"/>
    <property type="evidence" value="ECO:0007669"/>
    <property type="project" value="TreeGrafter"/>
</dbReference>
<dbReference type="PROSITE" id="PS50082">
    <property type="entry name" value="WD_REPEATS_2"/>
    <property type="match status" value="3"/>
</dbReference>
<dbReference type="GO" id="GO:0042254">
    <property type="term" value="P:ribosome biogenesis"/>
    <property type="evidence" value="ECO:0007669"/>
    <property type="project" value="TreeGrafter"/>
</dbReference>
<evidence type="ECO:0000259" key="9">
    <source>
        <dbReference type="Pfam" id="PF08662"/>
    </source>
</evidence>
<dbReference type="PROSITE" id="PS00678">
    <property type="entry name" value="WD_REPEATS_1"/>
    <property type="match status" value="1"/>
</dbReference>
<keyword evidence="3 7" id="KW-0853">WD repeat</keyword>
<evidence type="ECO:0000256" key="3">
    <source>
        <dbReference type="ARBA" id="ARBA00022574"/>
    </source>
</evidence>
<feature type="compositionally biased region" description="Acidic residues" evidence="8">
    <location>
        <begin position="222"/>
        <end position="239"/>
    </location>
</feature>
<feature type="repeat" description="WD" evidence="7">
    <location>
        <begin position="370"/>
        <end position="405"/>
    </location>
</feature>
<protein>
    <submittedName>
        <fullName evidence="11">Uncharacterized protein</fullName>
    </submittedName>
</protein>
<comment type="subcellular location">
    <subcellularLocation>
        <location evidence="1">Nucleus</location>
    </subcellularLocation>
</comment>
<dbReference type="Gene3D" id="2.130.10.10">
    <property type="entry name" value="YVTN repeat-like/Quinoprotein amine dehydrogenase"/>
    <property type="match status" value="1"/>
</dbReference>
<evidence type="ECO:0000256" key="5">
    <source>
        <dbReference type="ARBA" id="ARBA00022917"/>
    </source>
</evidence>
<dbReference type="FunCoup" id="A0A7M7M579">
    <property type="interactions" value="1109"/>
</dbReference>
<feature type="region of interest" description="Disordered" evidence="8">
    <location>
        <begin position="61"/>
        <end position="134"/>
    </location>
</feature>
<dbReference type="SMART" id="SM00320">
    <property type="entry name" value="WD40"/>
    <property type="match status" value="6"/>
</dbReference>
<proteinExistence type="predicted"/>
<dbReference type="OMA" id="NVFAASW"/>
<evidence type="ECO:0000256" key="6">
    <source>
        <dbReference type="ARBA" id="ARBA00023242"/>
    </source>
</evidence>
<dbReference type="Pfam" id="PF12265">
    <property type="entry name" value="CAF1C_H4-bd"/>
    <property type="match status" value="1"/>
</dbReference>
<dbReference type="InterPro" id="IPR022052">
    <property type="entry name" value="Histone-bd_RBBP4-like_N"/>
</dbReference>
<dbReference type="InterPro" id="IPR019775">
    <property type="entry name" value="WD40_repeat_CS"/>
</dbReference>
<keyword evidence="5" id="KW-0648">Protein biosynthesis</keyword>